<evidence type="ECO:0000256" key="1">
    <source>
        <dbReference type="SAM" id="MobiDB-lite"/>
    </source>
</evidence>
<feature type="compositionally biased region" description="Pro residues" evidence="1">
    <location>
        <begin position="84"/>
        <end position="97"/>
    </location>
</feature>
<sequence>MRRTDGDAVVTSTNVRVVTGTTRRSGNSDVDDDVVVMMSGAGSGDSPGGRSGAGDQGGQPAMTERAAAETSSLGTRTMLGMIPPTSPGPLALPPTTPAVPTTPMVIYREWER</sequence>
<accession>A0A9W6XKD8</accession>
<dbReference type="AlphaFoldDB" id="A0A9W6XKD8"/>
<feature type="region of interest" description="Disordered" evidence="1">
    <location>
        <begin position="1"/>
        <end position="103"/>
    </location>
</feature>
<feature type="compositionally biased region" description="Low complexity" evidence="1">
    <location>
        <begin position="9"/>
        <end position="27"/>
    </location>
</feature>
<protein>
    <submittedName>
        <fullName evidence="2">Unnamed protein product</fullName>
    </submittedName>
</protein>
<feature type="compositionally biased region" description="Gly residues" evidence="1">
    <location>
        <begin position="41"/>
        <end position="57"/>
    </location>
</feature>
<reference evidence="2" key="1">
    <citation type="submission" date="2023-04" db="EMBL/GenBank/DDBJ databases">
        <title>Phytophthora fragariaefolia NBRC 109709.</title>
        <authorList>
            <person name="Ichikawa N."/>
            <person name="Sato H."/>
            <person name="Tonouchi N."/>
        </authorList>
    </citation>
    <scope>NUCLEOTIDE SEQUENCE</scope>
    <source>
        <strain evidence="2">NBRC 109709</strain>
    </source>
</reference>
<organism evidence="2 3">
    <name type="scientific">Phytophthora fragariaefolia</name>
    <dbReference type="NCBI Taxonomy" id="1490495"/>
    <lineage>
        <taxon>Eukaryota</taxon>
        <taxon>Sar</taxon>
        <taxon>Stramenopiles</taxon>
        <taxon>Oomycota</taxon>
        <taxon>Peronosporomycetes</taxon>
        <taxon>Peronosporales</taxon>
        <taxon>Peronosporaceae</taxon>
        <taxon>Phytophthora</taxon>
    </lineage>
</organism>
<keyword evidence="3" id="KW-1185">Reference proteome</keyword>
<comment type="caution">
    <text evidence="2">The sequence shown here is derived from an EMBL/GenBank/DDBJ whole genome shotgun (WGS) entry which is preliminary data.</text>
</comment>
<dbReference type="Proteomes" id="UP001165121">
    <property type="component" value="Unassembled WGS sequence"/>
</dbReference>
<name>A0A9W6XKD8_9STRA</name>
<evidence type="ECO:0000313" key="2">
    <source>
        <dbReference type="EMBL" id="GMF40349.1"/>
    </source>
</evidence>
<proteinExistence type="predicted"/>
<gene>
    <name evidence="2" type="ORF">Pfra01_001236000</name>
</gene>
<dbReference type="EMBL" id="BSXT01001239">
    <property type="protein sequence ID" value="GMF40349.1"/>
    <property type="molecule type" value="Genomic_DNA"/>
</dbReference>
<evidence type="ECO:0000313" key="3">
    <source>
        <dbReference type="Proteomes" id="UP001165121"/>
    </source>
</evidence>